<dbReference type="SUPFAM" id="SSF51905">
    <property type="entry name" value="FAD/NAD(P)-binding domain"/>
    <property type="match status" value="1"/>
</dbReference>
<feature type="binding site" evidence="3">
    <location>
        <begin position="55"/>
        <end position="58"/>
    </location>
    <ligand>
        <name>FAD</name>
        <dbReference type="ChEBI" id="CHEBI:57692"/>
    </ligand>
</feature>
<dbReference type="InterPro" id="IPR036188">
    <property type="entry name" value="FAD/NAD-bd_sf"/>
</dbReference>
<keyword evidence="6" id="KW-1185">Reference proteome</keyword>
<dbReference type="PANTHER" id="PTHR42923">
    <property type="entry name" value="PROTOPORPHYRINOGEN OXIDASE"/>
    <property type="match status" value="1"/>
</dbReference>
<dbReference type="InterPro" id="IPR050464">
    <property type="entry name" value="Zeta_carotene_desat/Oxidored"/>
</dbReference>
<dbReference type="AlphaFoldDB" id="A0A432LAA7"/>
<dbReference type="PANTHER" id="PTHR42923:SF46">
    <property type="entry name" value="AMINE OXIDASE"/>
    <property type="match status" value="1"/>
</dbReference>
<feature type="binding site" evidence="3">
    <location>
        <position position="58"/>
    </location>
    <ligand>
        <name>substrate</name>
    </ligand>
</feature>
<evidence type="ECO:0000256" key="1">
    <source>
        <dbReference type="ARBA" id="ARBA00001974"/>
    </source>
</evidence>
<feature type="binding site" evidence="3">
    <location>
        <position position="239"/>
    </location>
    <ligand>
        <name>FAD</name>
        <dbReference type="ChEBI" id="CHEBI:57692"/>
    </ligand>
</feature>
<dbReference type="Gene3D" id="3.50.50.60">
    <property type="entry name" value="FAD/NAD(P)-binding domain"/>
    <property type="match status" value="1"/>
</dbReference>
<evidence type="ECO:0000256" key="2">
    <source>
        <dbReference type="ARBA" id="ARBA00023002"/>
    </source>
</evidence>
<proteinExistence type="predicted"/>
<dbReference type="InterPro" id="IPR002937">
    <property type="entry name" value="Amino_oxidase"/>
</dbReference>
<sequence>MEKFDVIVVGSGLAGLTAGLEISEEGKSVLVIEKNKVLGGRTSSWNEDGMIVESGFHRHIGYYKKMSEVLQKVGVDVDDIVQWEEKVDIRIKGKNENAVFGISPIFGPIATIKGALGNNDILSLNDKLSLIAFFTNGFLHYIKNPDELDQLSVRDYAKKFELSENALHYAIIPLSAGIFFLPPERYSAKVFFGLFLPGIPRFYKMRIGGYLGGMTDILATPIANAIKMRDGIIRVNTKVNRLLVEEGEVKGVLLEEQTKIYADYVVVAANLAGAKAILKDDFSTHPAFSDMFQLPTMPAVTIQMEFSEPILPYDRTTFTPLTSIASLAEQSRSTFTHVPGRLSLILTPPEKFLPMQPEEILKIVQQDGRELGLDLESGLTNYRVVSHPEEFHSLEPNHDHLRPDQQTPIKRLVLAGDYTRQPFFATMEGAVISGMKAAELVLGKSIL</sequence>
<comment type="caution">
    <text evidence="5">The sequence shown here is derived from an EMBL/GenBank/DDBJ whole genome shotgun (WGS) entry which is preliminary data.</text>
</comment>
<dbReference type="InterPro" id="IPR001613">
    <property type="entry name" value="Flavin_amine_oxidase"/>
</dbReference>
<name>A0A432LAA7_9BACI</name>
<reference evidence="5 6" key="1">
    <citation type="submission" date="2018-12" db="EMBL/GenBank/DDBJ databases">
        <title>Lysinibacillus antri sp. nov., isolated from a cave soil.</title>
        <authorList>
            <person name="Narsing Rao M.P."/>
            <person name="Zhang H."/>
            <person name="Dong Z.-Y."/>
            <person name="Niu X.-K."/>
            <person name="Zhang K."/>
            <person name="Fang B.-Z."/>
            <person name="Kang Y.-Q."/>
            <person name="Xiao M."/>
            <person name="Li W.-J."/>
        </authorList>
    </citation>
    <scope>NUCLEOTIDE SEQUENCE [LARGE SCALE GENOMIC DNA]</scope>
    <source>
        <strain evidence="5 6">SYSU K30002</strain>
    </source>
</reference>
<dbReference type="Proteomes" id="UP000287910">
    <property type="component" value="Unassembled WGS sequence"/>
</dbReference>
<dbReference type="PRINTS" id="PR00757">
    <property type="entry name" value="AMINEOXDASEF"/>
</dbReference>
<protein>
    <submittedName>
        <fullName evidence="5">FAD-dependent oxidoreductase</fullName>
    </submittedName>
</protein>
<evidence type="ECO:0000313" key="5">
    <source>
        <dbReference type="EMBL" id="RUL51293.1"/>
    </source>
</evidence>
<keyword evidence="2" id="KW-0560">Oxidoreductase</keyword>
<organism evidence="5 6">
    <name type="scientific">Lysinibacillus antri</name>
    <dbReference type="NCBI Taxonomy" id="2498145"/>
    <lineage>
        <taxon>Bacteria</taxon>
        <taxon>Bacillati</taxon>
        <taxon>Bacillota</taxon>
        <taxon>Bacilli</taxon>
        <taxon>Bacillales</taxon>
        <taxon>Bacillaceae</taxon>
        <taxon>Lysinibacillus</taxon>
    </lineage>
</organism>
<evidence type="ECO:0000313" key="6">
    <source>
        <dbReference type="Proteomes" id="UP000287910"/>
    </source>
</evidence>
<dbReference type="Pfam" id="PF01593">
    <property type="entry name" value="Amino_oxidase"/>
    <property type="match status" value="1"/>
</dbReference>
<dbReference type="RefSeq" id="WP_126659505.1">
    <property type="nucleotide sequence ID" value="NZ_RYYR01000016.1"/>
</dbReference>
<gene>
    <name evidence="5" type="ORF">EK386_12470</name>
</gene>
<evidence type="ECO:0000259" key="4">
    <source>
        <dbReference type="Pfam" id="PF01593"/>
    </source>
</evidence>
<dbReference type="EMBL" id="RYYR01000016">
    <property type="protein sequence ID" value="RUL51293.1"/>
    <property type="molecule type" value="Genomic_DNA"/>
</dbReference>
<accession>A0A432LAA7</accession>
<dbReference type="GO" id="GO:0016491">
    <property type="term" value="F:oxidoreductase activity"/>
    <property type="evidence" value="ECO:0007669"/>
    <property type="project" value="UniProtKB-KW"/>
</dbReference>
<feature type="domain" description="Amine oxidase" evidence="4">
    <location>
        <begin position="13"/>
        <end position="442"/>
    </location>
</feature>
<comment type="cofactor">
    <cofactor evidence="1">
        <name>FAD</name>
        <dbReference type="ChEBI" id="CHEBI:57692"/>
    </cofactor>
</comment>
<evidence type="ECO:0000256" key="3">
    <source>
        <dbReference type="PIRSR" id="PIRSR601613-1"/>
    </source>
</evidence>